<organism evidence="1 2">
    <name type="scientific">Datura stramonium</name>
    <name type="common">Jimsonweed</name>
    <name type="synonym">Common thornapple</name>
    <dbReference type="NCBI Taxonomy" id="4076"/>
    <lineage>
        <taxon>Eukaryota</taxon>
        <taxon>Viridiplantae</taxon>
        <taxon>Streptophyta</taxon>
        <taxon>Embryophyta</taxon>
        <taxon>Tracheophyta</taxon>
        <taxon>Spermatophyta</taxon>
        <taxon>Magnoliopsida</taxon>
        <taxon>eudicotyledons</taxon>
        <taxon>Gunneridae</taxon>
        <taxon>Pentapetalae</taxon>
        <taxon>asterids</taxon>
        <taxon>lamiids</taxon>
        <taxon>Solanales</taxon>
        <taxon>Solanaceae</taxon>
        <taxon>Solanoideae</taxon>
        <taxon>Datureae</taxon>
        <taxon>Datura</taxon>
    </lineage>
</organism>
<accession>A0ABS8T4B7</accession>
<comment type="caution">
    <text evidence="1">The sequence shown here is derived from an EMBL/GenBank/DDBJ whole genome shotgun (WGS) entry which is preliminary data.</text>
</comment>
<protein>
    <submittedName>
        <fullName evidence="1">Uncharacterized protein</fullName>
    </submittedName>
</protein>
<keyword evidence="2" id="KW-1185">Reference proteome</keyword>
<dbReference type="EMBL" id="JACEIK010001120">
    <property type="protein sequence ID" value="MCD7466214.1"/>
    <property type="molecule type" value="Genomic_DNA"/>
</dbReference>
<evidence type="ECO:0000313" key="1">
    <source>
        <dbReference type="EMBL" id="MCD7466214.1"/>
    </source>
</evidence>
<name>A0ABS8T4B7_DATST</name>
<dbReference type="Proteomes" id="UP000823775">
    <property type="component" value="Unassembled WGS sequence"/>
</dbReference>
<gene>
    <name evidence="1" type="ORF">HAX54_002723</name>
</gene>
<feature type="non-terminal residue" evidence="1">
    <location>
        <position position="57"/>
    </location>
</feature>
<sequence length="57" mass="6161">MGINSSRINSYLFLFGLRLDFAGFELISIAPHYDPYCAILGATSCLLVLGSTCSVTQ</sequence>
<reference evidence="1 2" key="1">
    <citation type="journal article" date="2021" name="BMC Genomics">
        <title>Datura genome reveals duplications of psychoactive alkaloid biosynthetic genes and high mutation rate following tissue culture.</title>
        <authorList>
            <person name="Rajewski A."/>
            <person name="Carter-House D."/>
            <person name="Stajich J."/>
            <person name="Litt A."/>
        </authorList>
    </citation>
    <scope>NUCLEOTIDE SEQUENCE [LARGE SCALE GENOMIC DNA]</scope>
    <source>
        <strain evidence="1">AR-01</strain>
    </source>
</reference>
<proteinExistence type="predicted"/>
<evidence type="ECO:0000313" key="2">
    <source>
        <dbReference type="Proteomes" id="UP000823775"/>
    </source>
</evidence>